<proteinExistence type="predicted"/>
<gene>
    <name evidence="5" type="primary">LOC113061795</name>
</gene>
<reference evidence="5" key="1">
    <citation type="submission" date="2025-08" db="UniProtKB">
        <authorList>
            <consortium name="RefSeq"/>
        </authorList>
    </citation>
    <scope>IDENTIFICATION</scope>
    <source>
        <strain evidence="5">Wakin</strain>
        <tissue evidence="5">Muscle</tissue>
    </source>
</reference>
<feature type="coiled-coil region" evidence="1">
    <location>
        <begin position="545"/>
        <end position="1237"/>
    </location>
</feature>
<evidence type="ECO:0000256" key="3">
    <source>
        <dbReference type="SAM" id="Phobius"/>
    </source>
</evidence>
<name>A0A6P6LR83_CARAU</name>
<feature type="coiled-coil region" evidence="1">
    <location>
        <begin position="418"/>
        <end position="495"/>
    </location>
</feature>
<keyword evidence="3" id="KW-1133">Transmembrane helix</keyword>
<feature type="coiled-coil region" evidence="1">
    <location>
        <begin position="210"/>
        <end position="275"/>
    </location>
</feature>
<evidence type="ECO:0000313" key="4">
    <source>
        <dbReference type="Proteomes" id="UP000515129"/>
    </source>
</evidence>
<feature type="coiled-coil region" evidence="1">
    <location>
        <begin position="30"/>
        <end position="176"/>
    </location>
</feature>
<accession>A0A6P6LR83</accession>
<keyword evidence="1" id="KW-0175">Coiled coil</keyword>
<dbReference type="Proteomes" id="UP000515129">
    <property type="component" value="Chromosome 43"/>
</dbReference>
<dbReference type="RefSeq" id="XP_026087020.1">
    <property type="nucleotide sequence ID" value="XM_026231235.1"/>
</dbReference>
<feature type="coiled-coil region" evidence="1">
    <location>
        <begin position="1515"/>
        <end position="1633"/>
    </location>
</feature>
<evidence type="ECO:0000256" key="2">
    <source>
        <dbReference type="SAM" id="MobiDB-lite"/>
    </source>
</evidence>
<protein>
    <submittedName>
        <fullName evidence="5">Golgin subfamily A member 4 isoform X1</fullName>
    </submittedName>
</protein>
<dbReference type="GO" id="GO:0005794">
    <property type="term" value="C:Golgi apparatus"/>
    <property type="evidence" value="ECO:0007669"/>
    <property type="project" value="InterPro"/>
</dbReference>
<dbReference type="Gene3D" id="1.10.287.1490">
    <property type="match status" value="1"/>
</dbReference>
<keyword evidence="3" id="KW-0812">Transmembrane</keyword>
<dbReference type="InterPro" id="IPR026202">
    <property type="entry name" value="GOLGB1"/>
</dbReference>
<keyword evidence="4" id="KW-1185">Reference proteome</keyword>
<feature type="coiled-coil region" evidence="1">
    <location>
        <begin position="1818"/>
        <end position="1859"/>
    </location>
</feature>
<feature type="region of interest" description="Disordered" evidence="2">
    <location>
        <begin position="1"/>
        <end position="25"/>
    </location>
</feature>
<feature type="transmembrane region" description="Helical" evidence="3">
    <location>
        <begin position="1924"/>
        <end position="1943"/>
    </location>
</feature>
<dbReference type="PANTHER" id="PTHR18887:SF5">
    <property type="entry name" value="GOLGIN SUBFAMILY B MEMBER 1-LIKE"/>
    <property type="match status" value="1"/>
</dbReference>
<keyword evidence="3" id="KW-0472">Membrane</keyword>
<evidence type="ECO:0000313" key="5">
    <source>
        <dbReference type="RefSeq" id="XP_026087020.1"/>
    </source>
</evidence>
<dbReference type="KEGG" id="caua:113061795"/>
<organism evidence="4 5">
    <name type="scientific">Carassius auratus</name>
    <name type="common">Goldfish</name>
    <dbReference type="NCBI Taxonomy" id="7957"/>
    <lineage>
        <taxon>Eukaryota</taxon>
        <taxon>Metazoa</taxon>
        <taxon>Chordata</taxon>
        <taxon>Craniata</taxon>
        <taxon>Vertebrata</taxon>
        <taxon>Euteleostomi</taxon>
        <taxon>Actinopterygii</taxon>
        <taxon>Neopterygii</taxon>
        <taxon>Teleostei</taxon>
        <taxon>Ostariophysi</taxon>
        <taxon>Cypriniformes</taxon>
        <taxon>Cyprinidae</taxon>
        <taxon>Cyprininae</taxon>
        <taxon>Carassius</taxon>
    </lineage>
</organism>
<evidence type="ECO:0000256" key="1">
    <source>
        <dbReference type="SAM" id="Coils"/>
    </source>
</evidence>
<sequence>MLRWFSAEESSSAHGAPGSPQVDMGSDVRFTEVTEQLTQMEELVANLKELIREKDAALSSKDNQVKELTEQMQHLRGERENFQSKLEAERHISRARIKDLMEKHEAELLRAADKHEVELSEKEQALRRQLETLQRSISQPADASANLSTCITAQRVTELQAQVKLKQAEASKAEAKFLKMKAWSKSRIRQLEEELKKVQSGLCIDMSPDVTSLHSRITELQEEREEILSKLELYEDMKAKNDFLETSIDELQKQLMEYKEQQRKMQADLEQVTKRAASQVSETGSMDDVQVMEWQEMITMVTEAERVQHQGHEKNVMAFRMSHIEEEREELIEDDWLFPGCSDPALANRQQEVEEELAQARGLCLQKSRKPKYFTPRSLQEDLEYHNRQDPIGDTDCDVFVNGENMGGWWPQHSAAVTDGLRSVVEELELERNQLQEQILVLEKQCQDLEDRLQLQARIELLQATFGIDEGDQALSESQNESERLQAQVASLRSQQIKDTEKHQLLIASLNKQLKGLSSTQECLESSLMEKEHTLARTSVKLEYIDSLREALETKEKQNQETTEKLLQTEHNLAEVTKTCNNLEKENSEMKATVTELTLNLSVLKDKIQKQEATIESLQNDLVQTNDDLDRLNAAHLEERAQLVHDLQSCEREIDRLQDVIIDKDKDISALTSSTAEYSEQIHELKQEMKFKEDVLTKIEQDVQIFRDPELSDQQFFNVLIPQLIEQLKRTETDLKDARKDGESKSNEIKDLIKLTEEDKKSIQDLRMEIQKLNMNLKDQLLDTEQVNEKDSFQEERNQLLSEASKYKSELLMFSRKLAEQVECQEQLKQDLQDKSTIISSLEEKLKIIQEKTVAERETFNKELQIRDEAKENLEKHLSDKIESIQSVNNNNQKLQESLEQTLGELARQKQNLDNAREQMQAVQDQNYNLLLQVESLTNDNCQLKREIEASVQSLSDVSEEKKSLASKISEVEQKLSESVKTIEHLQRDKEELTLKGNELSKELEQNKQSMDTILLEKDNIVRLYETLSRQNRQLEKMFEEKQKEVLKQAQVVSEMNNKVAITLEENEKLASNIASLDEQNKYLHKQTNEQMKLLTETTKERENLQNKILIFEKQDMENHKIIEGLHKQNEDLLLQVEEHKNIEKNLQSGAETLQEKSLECAALSKCLRETKEKVDHLSRELESTTSQVLQYEQIVFEKEKTLTDQSTQMETYQHQLKQLQNSISILEEQANNHKLGLTEKETLLQKESNSCRLLQKELGHERDLVFTLQQELAYLKIEWSRLNQTLEVKESTLIEKNLECHNHSEELCKRNESVLSLTSQLGIMNENIVRLESDNAHLKGTLEEQLTENVRLKDELRQKQIEVVEHQDNDQAMNDQNIIIKSELKNLMTEKFRLQETITSLQNELESNRVELASLAEQLKSKHSQFEALRFTLQGKEEVFRTQEMSVNKMNVRLLESESQITQKITAISELHEEVQNLQTALQEKDRLLLNKDKEFSLVKKTLMAQSESSEARLKSEMVEIAKVQRELKSLQENNNHLVRVINENDSLLMQEKEKCLHLQGTASELENTVSLLTCQIERLTSEITQLRETQTEKELVTFATQSQMQKLDERYKQLQEEYDLTKQELLKVISEKSLKEEEIGKLVLEKEEICRNSSYQTERIQDQLQHHKWESSKVEEDNTMEREKPHILESMALQGKDASQKHWVQLHSHLQHCQREIQQRDFSLQQLNIKLQQAIEEKEGVSSQLSTVSKMLRDSQQTVSELQNRCYWLQTQFQNQYSPTQQGSAYTEVPPGAPQEPISANFNPSGSDSGDLRMRLAEAEFHLSQLNSRLEEERSRREVAEEAVRLTEQRVQRYKSMESNRSWHSQRDFSIQLEKDEEKYESLVLHPSRHKRSGVQLCQRWLKGRSIHCCSKLLPSRGKSRYIFMGYLLMLHVLVFVCLSWSL</sequence>
<dbReference type="PANTHER" id="PTHR18887">
    <property type="entry name" value="GOLGI-ASSOCIATED PROTEIN GCP360-RELATED"/>
    <property type="match status" value="1"/>
</dbReference>
<dbReference type="GeneID" id="113061795"/>
<feature type="coiled-coil region" evidence="1">
    <location>
        <begin position="1329"/>
        <end position="1423"/>
    </location>
</feature>
<dbReference type="OrthoDB" id="2441647at2759"/>